<keyword evidence="2" id="KW-1185">Reference proteome</keyword>
<sequence>MTNIRVEQGNKREGVQLVYTAGAVRVNSYPSSTCFRWQDRPACCLRLTARSGDNEERGYIGESYASTIVELNKVLFPAVDSNKAYQVV</sequence>
<organism evidence="1 2">
    <name type="scientific">Vanilla planifolia</name>
    <name type="common">Vanilla</name>
    <dbReference type="NCBI Taxonomy" id="51239"/>
    <lineage>
        <taxon>Eukaryota</taxon>
        <taxon>Viridiplantae</taxon>
        <taxon>Streptophyta</taxon>
        <taxon>Embryophyta</taxon>
        <taxon>Tracheophyta</taxon>
        <taxon>Spermatophyta</taxon>
        <taxon>Magnoliopsida</taxon>
        <taxon>Liliopsida</taxon>
        <taxon>Asparagales</taxon>
        <taxon>Orchidaceae</taxon>
        <taxon>Vanilloideae</taxon>
        <taxon>Vanilleae</taxon>
        <taxon>Vanilla</taxon>
    </lineage>
</organism>
<gene>
    <name evidence="1" type="ORF">HPP92_017479</name>
</gene>
<protein>
    <submittedName>
        <fullName evidence="1">Uncharacterized protein</fullName>
    </submittedName>
</protein>
<name>A0A835QE50_VANPL</name>
<evidence type="ECO:0000313" key="2">
    <source>
        <dbReference type="Proteomes" id="UP000636800"/>
    </source>
</evidence>
<proteinExistence type="predicted"/>
<reference evidence="1 2" key="1">
    <citation type="journal article" date="2020" name="Nat. Food">
        <title>A phased Vanilla planifolia genome enables genetic improvement of flavour and production.</title>
        <authorList>
            <person name="Hasing T."/>
            <person name="Tang H."/>
            <person name="Brym M."/>
            <person name="Khazi F."/>
            <person name="Huang T."/>
            <person name="Chambers A.H."/>
        </authorList>
    </citation>
    <scope>NUCLEOTIDE SEQUENCE [LARGE SCALE GENOMIC DNA]</scope>
    <source>
        <tissue evidence="1">Leaf</tissue>
    </source>
</reference>
<dbReference type="Proteomes" id="UP000636800">
    <property type="component" value="Unassembled WGS sequence"/>
</dbReference>
<accession>A0A835QE50</accession>
<dbReference type="OrthoDB" id="1915767at2759"/>
<dbReference type="AlphaFoldDB" id="A0A835QE50"/>
<comment type="caution">
    <text evidence="1">The sequence shown here is derived from an EMBL/GenBank/DDBJ whole genome shotgun (WGS) entry which is preliminary data.</text>
</comment>
<dbReference type="EMBL" id="JADCNL010000008">
    <property type="protein sequence ID" value="KAG0470779.1"/>
    <property type="molecule type" value="Genomic_DNA"/>
</dbReference>
<evidence type="ECO:0000313" key="1">
    <source>
        <dbReference type="EMBL" id="KAG0470779.1"/>
    </source>
</evidence>